<dbReference type="RefSeq" id="WP_120370086.1">
    <property type="nucleotide sequence ID" value="NZ_RAXU01000009.1"/>
</dbReference>
<gene>
    <name evidence="1" type="ORF">D7V21_08495</name>
</gene>
<comment type="caution">
    <text evidence="1">The sequence shown here is derived from an EMBL/GenBank/DDBJ whole genome shotgun (WGS) entry which is preliminary data.</text>
</comment>
<evidence type="ECO:0000313" key="1">
    <source>
        <dbReference type="EMBL" id="RKG33571.1"/>
    </source>
</evidence>
<reference evidence="1 2" key="1">
    <citation type="submission" date="2018-09" db="EMBL/GenBank/DDBJ databases">
        <title>The draft genome of Acinetobacter spp. strains.</title>
        <authorList>
            <person name="Qin J."/>
            <person name="Feng Y."/>
            <person name="Zong Z."/>
        </authorList>
    </citation>
    <scope>NUCLEOTIDE SEQUENCE [LARGE SCALE GENOMIC DNA]</scope>
    <source>
        <strain evidence="1 2">WCHAc060096</strain>
    </source>
</reference>
<sequence length="103" mass="11735">MIVRTWHGCVPLKHAQGFALHLEETGVNHARQITGNQGAFVKQVIQAEWAHFFLATYWDDLASVKAFAGEDYQIAVTYADDEQYELISDPYIFHHTVNTQTVL</sequence>
<evidence type="ECO:0008006" key="3">
    <source>
        <dbReference type="Google" id="ProtNLM"/>
    </source>
</evidence>
<keyword evidence="2" id="KW-1185">Reference proteome</keyword>
<protein>
    <recommendedName>
        <fullName evidence="3">Antibiotic biosynthesis monooxygenase</fullName>
    </recommendedName>
</protein>
<accession>A0A3A8EXI0</accession>
<dbReference type="EMBL" id="RAXU01000009">
    <property type="protein sequence ID" value="RKG33571.1"/>
    <property type="molecule type" value="Genomic_DNA"/>
</dbReference>
<dbReference type="AlphaFoldDB" id="A0A3A8EXI0"/>
<evidence type="ECO:0000313" key="2">
    <source>
        <dbReference type="Proteomes" id="UP000269001"/>
    </source>
</evidence>
<name>A0A3A8EXI0_9GAMM</name>
<proteinExistence type="predicted"/>
<dbReference type="Proteomes" id="UP000269001">
    <property type="component" value="Unassembled WGS sequence"/>
</dbReference>
<organism evidence="1 2">
    <name type="scientific">Acinetobacter guerrae</name>
    <dbReference type="NCBI Taxonomy" id="1843371"/>
    <lineage>
        <taxon>Bacteria</taxon>
        <taxon>Pseudomonadati</taxon>
        <taxon>Pseudomonadota</taxon>
        <taxon>Gammaproteobacteria</taxon>
        <taxon>Moraxellales</taxon>
        <taxon>Moraxellaceae</taxon>
        <taxon>Acinetobacter</taxon>
    </lineage>
</organism>